<name>A0A4Q2IVI2_9SPHN</name>
<dbReference type="AlphaFoldDB" id="A0A4Q2IVI2"/>
<proteinExistence type="predicted"/>
<organism evidence="1 2">
    <name type="scientific">Sphingomonas desiccabilis</name>
    <dbReference type="NCBI Taxonomy" id="429134"/>
    <lineage>
        <taxon>Bacteria</taxon>
        <taxon>Pseudomonadati</taxon>
        <taxon>Pseudomonadota</taxon>
        <taxon>Alphaproteobacteria</taxon>
        <taxon>Sphingomonadales</taxon>
        <taxon>Sphingomonadaceae</taxon>
        <taxon>Sphingomonas</taxon>
    </lineage>
</organism>
<dbReference type="RefSeq" id="WP_129340226.1">
    <property type="nucleotide sequence ID" value="NZ_JACIDD010000001.1"/>
</dbReference>
<dbReference type="OrthoDB" id="244835at2"/>
<gene>
    <name evidence="1" type="ORF">EO081_01720</name>
</gene>
<keyword evidence="2" id="KW-1185">Reference proteome</keyword>
<protein>
    <submittedName>
        <fullName evidence="1">Uncharacterized protein</fullName>
    </submittedName>
</protein>
<dbReference type="EMBL" id="SDPT01000001">
    <property type="protein sequence ID" value="RXZ34436.1"/>
    <property type="molecule type" value="Genomic_DNA"/>
</dbReference>
<accession>A0A4Q2IVI2</accession>
<dbReference type="Proteomes" id="UP000292347">
    <property type="component" value="Unassembled WGS sequence"/>
</dbReference>
<comment type="caution">
    <text evidence="1">The sequence shown here is derived from an EMBL/GenBank/DDBJ whole genome shotgun (WGS) entry which is preliminary data.</text>
</comment>
<evidence type="ECO:0000313" key="2">
    <source>
        <dbReference type="Proteomes" id="UP000292347"/>
    </source>
</evidence>
<sequence length="340" mass="37337">MFENLLREIERLSGTTQVSVPLESDSDGYADKECPSPTCLFQFKIHGDDWKAIVRDEEVFCPSCRHAAPAKSWFTTQQVEAAREYAIGSLVNRINRATRADAAASNRRRKPGAFISITLKAEGGRDAVLVPIAAAEPMRLRTACEACGCRYSFVGAAYFCPTCGKNSASHTFAQAIKSIRIAAGLGATLKATLDADEAEVITRALLEKAVQDTVTSFQRLSEQLYEERTGAPARRNVFQNLEAGSHLWATSTGATYAEMLDAVALKRLHIYYQQRHLLAHQQGIVDADYVAKSGDQTYAVGQRLIITSANVSEFADLIERLGKAVLFRRNLNPRDASPTD</sequence>
<evidence type="ECO:0000313" key="1">
    <source>
        <dbReference type="EMBL" id="RXZ34436.1"/>
    </source>
</evidence>
<reference evidence="1 2" key="1">
    <citation type="submission" date="2019-01" db="EMBL/GenBank/DDBJ databases">
        <title>Sphingomonas mucosissima sp. nov. and Sphingomonas desiccabilis sp. nov., from biological soil crusts in the Colorado Plateau, USA.</title>
        <authorList>
            <person name="Zhu D."/>
        </authorList>
    </citation>
    <scope>NUCLEOTIDE SEQUENCE [LARGE SCALE GENOMIC DNA]</scope>
    <source>
        <strain evidence="1 2">CP1D</strain>
    </source>
</reference>